<comment type="caution">
    <text evidence="3">The sequence shown here is derived from an EMBL/GenBank/DDBJ whole genome shotgun (WGS) entry which is preliminary data.</text>
</comment>
<dbReference type="Proteomes" id="UP001367676">
    <property type="component" value="Unassembled WGS sequence"/>
</dbReference>
<keyword evidence="2" id="KW-0539">Nucleus</keyword>
<gene>
    <name evidence="3" type="ORF">V9T40_004613</name>
</gene>
<proteinExistence type="predicted"/>
<reference evidence="3 4" key="1">
    <citation type="submission" date="2024-03" db="EMBL/GenBank/DDBJ databases">
        <title>Adaptation during the transition from Ophiocordyceps entomopathogen to insect associate is accompanied by gene loss and intensified selection.</title>
        <authorList>
            <person name="Ward C.M."/>
            <person name="Onetto C.A."/>
            <person name="Borneman A.R."/>
        </authorList>
    </citation>
    <scope>NUCLEOTIDE SEQUENCE [LARGE SCALE GENOMIC DNA]</scope>
    <source>
        <strain evidence="3">AWRI1</strain>
        <tissue evidence="3">Single Adult Female</tissue>
    </source>
</reference>
<comment type="subcellular location">
    <subcellularLocation>
        <location evidence="1">Nucleus</location>
    </subcellularLocation>
</comment>
<sequence length="329" mass="37421">MTDFKYFTATKKGEIFSLKSKLSSGSGKKRGAVENGEAIEYYFLGICSNPRRIDSWSAMALARGSQLEMKLNSVSTLPLKTEGDVLKNAELTDKCYKTALDLDSTQSTLWIEYGVFCYAVHAFCSRLLKQETTNLSLQMFDMLENRKDKFLNTSYRCFNSANEAWLTLTSKHEDVQDERLPILYSSPQYYSVEALEIYYRVHSTILKILEVYEEKSLDNTTINILKIFVERMAESPFMSARLNSLEILDAMFDGHSVSGNEENEPKAKLGIHEFNADELDEVPQFVSTLKSNEADREGIDENTGFESFELPLRKLPLEGLVLDDNPLCD</sequence>
<accession>A0AAN9YB56</accession>
<dbReference type="PANTHER" id="PTHR15502">
    <property type="entry name" value="CALCINEURIN-BINDING PROTEIN CABIN 1-RELATED"/>
    <property type="match status" value="1"/>
</dbReference>
<evidence type="ECO:0000256" key="1">
    <source>
        <dbReference type="ARBA" id="ARBA00004123"/>
    </source>
</evidence>
<dbReference type="EMBL" id="JBBCAQ010000004">
    <property type="protein sequence ID" value="KAK7604340.1"/>
    <property type="molecule type" value="Genomic_DNA"/>
</dbReference>
<keyword evidence="4" id="KW-1185">Reference proteome</keyword>
<evidence type="ECO:0000313" key="4">
    <source>
        <dbReference type="Proteomes" id="UP001367676"/>
    </source>
</evidence>
<dbReference type="PANTHER" id="PTHR15502:SF7">
    <property type="entry name" value="CALCINEURIN-BINDING PROTEIN CABIN-1"/>
    <property type="match status" value="1"/>
</dbReference>
<evidence type="ECO:0000313" key="3">
    <source>
        <dbReference type="EMBL" id="KAK7604340.1"/>
    </source>
</evidence>
<evidence type="ECO:0000256" key="2">
    <source>
        <dbReference type="ARBA" id="ARBA00023242"/>
    </source>
</evidence>
<name>A0AAN9YB56_9HEMI</name>
<dbReference type="GO" id="GO:0006325">
    <property type="term" value="P:chromatin organization"/>
    <property type="evidence" value="ECO:0007669"/>
    <property type="project" value="InterPro"/>
</dbReference>
<dbReference type="GO" id="GO:0031491">
    <property type="term" value="F:nucleosome binding"/>
    <property type="evidence" value="ECO:0007669"/>
    <property type="project" value="TreeGrafter"/>
</dbReference>
<organism evidence="3 4">
    <name type="scientific">Parthenolecanium corni</name>
    <dbReference type="NCBI Taxonomy" id="536013"/>
    <lineage>
        <taxon>Eukaryota</taxon>
        <taxon>Metazoa</taxon>
        <taxon>Ecdysozoa</taxon>
        <taxon>Arthropoda</taxon>
        <taxon>Hexapoda</taxon>
        <taxon>Insecta</taxon>
        <taxon>Pterygota</taxon>
        <taxon>Neoptera</taxon>
        <taxon>Paraneoptera</taxon>
        <taxon>Hemiptera</taxon>
        <taxon>Sternorrhyncha</taxon>
        <taxon>Coccoidea</taxon>
        <taxon>Coccidae</taxon>
        <taxon>Parthenolecanium</taxon>
    </lineage>
</organism>
<dbReference type="InterPro" id="IPR033053">
    <property type="entry name" value="Hir3/CABIN1"/>
</dbReference>
<dbReference type="GO" id="GO:0005634">
    <property type="term" value="C:nucleus"/>
    <property type="evidence" value="ECO:0007669"/>
    <property type="project" value="UniProtKB-SubCell"/>
</dbReference>
<protein>
    <submittedName>
        <fullName evidence="3">Uncharacterized protein</fullName>
    </submittedName>
</protein>
<dbReference type="AlphaFoldDB" id="A0AAN9YB56"/>